<dbReference type="Proteomes" id="UP000194127">
    <property type="component" value="Unassembled WGS sequence"/>
</dbReference>
<proteinExistence type="predicted"/>
<organism evidence="1 2">
    <name type="scientific">Postia placenta MAD-698-R-SB12</name>
    <dbReference type="NCBI Taxonomy" id="670580"/>
    <lineage>
        <taxon>Eukaryota</taxon>
        <taxon>Fungi</taxon>
        <taxon>Dikarya</taxon>
        <taxon>Basidiomycota</taxon>
        <taxon>Agaricomycotina</taxon>
        <taxon>Agaricomycetes</taxon>
        <taxon>Polyporales</taxon>
        <taxon>Adustoporiaceae</taxon>
        <taxon>Rhodonia</taxon>
    </lineage>
</organism>
<dbReference type="AlphaFoldDB" id="A0A1X6NBW0"/>
<dbReference type="RefSeq" id="XP_024342730.1">
    <property type="nucleotide sequence ID" value="XM_024484273.1"/>
</dbReference>
<name>A0A1X6NBW0_9APHY</name>
<protein>
    <submittedName>
        <fullName evidence="1">Uncharacterized protein</fullName>
    </submittedName>
</protein>
<accession>A0A1X6NBW0</accession>
<dbReference type="EMBL" id="KZ110592">
    <property type="protein sequence ID" value="OSX65936.1"/>
    <property type="molecule type" value="Genomic_DNA"/>
</dbReference>
<evidence type="ECO:0000313" key="1">
    <source>
        <dbReference type="EMBL" id="OSX65936.1"/>
    </source>
</evidence>
<evidence type="ECO:0000313" key="2">
    <source>
        <dbReference type="Proteomes" id="UP000194127"/>
    </source>
</evidence>
<dbReference type="GeneID" id="36329222"/>
<gene>
    <name evidence="1" type="ORF">POSPLADRAFT_1132924</name>
</gene>
<sequence>MLLVRAMASGQLFDVTREVKSDHDNVRDLFARYQSTNDRTMKTAIANTLVREMEIHNDAVDISVYNYYETAGMGDMASQNKAELMKVREYALKAEATPLSEEYDRALEKAFRVFDDHAQDEEQRQHPLLKKKLSAEDNDKIARSFLKARKTVAPRPRPLTPQMTNVAEKAQELRGRAHSEVGEEPTNRMFVDVKHAHPTI</sequence>
<keyword evidence="2" id="KW-1185">Reference proteome</keyword>
<dbReference type="PANTHER" id="PTHR35585:SF1">
    <property type="entry name" value="HHE DOMAIN PROTEIN (AFU_ORTHOLOGUE AFUA_4G00730)"/>
    <property type="match status" value="1"/>
</dbReference>
<dbReference type="PANTHER" id="PTHR35585">
    <property type="entry name" value="HHE DOMAIN PROTEIN (AFU_ORTHOLOGUE AFUA_4G00730)"/>
    <property type="match status" value="1"/>
</dbReference>
<dbReference type="OrthoDB" id="9983919at2759"/>
<reference evidence="1 2" key="1">
    <citation type="submission" date="2017-04" db="EMBL/GenBank/DDBJ databases">
        <title>Genome Sequence of the Model Brown-Rot Fungus Postia placenta SB12.</title>
        <authorList>
            <consortium name="DOE Joint Genome Institute"/>
            <person name="Gaskell J."/>
            <person name="Kersten P."/>
            <person name="Larrondo L.F."/>
            <person name="Canessa P."/>
            <person name="Martinez D."/>
            <person name="Hibbett D."/>
            <person name="Schmoll M."/>
            <person name="Kubicek C.P."/>
            <person name="Martinez A.T."/>
            <person name="Yadav J."/>
            <person name="Master E."/>
            <person name="Magnuson J.K."/>
            <person name="James T."/>
            <person name="Yaver D."/>
            <person name="Berka R."/>
            <person name="Labutti K."/>
            <person name="Lipzen A."/>
            <person name="Aerts A."/>
            <person name="Barry K."/>
            <person name="Henrissat B."/>
            <person name="Blanchette R."/>
            <person name="Grigoriev I."/>
            <person name="Cullen D."/>
        </authorList>
    </citation>
    <scope>NUCLEOTIDE SEQUENCE [LARGE SCALE GENOMIC DNA]</scope>
    <source>
        <strain evidence="1 2">MAD-698-R-SB12</strain>
    </source>
</reference>
<dbReference type="STRING" id="670580.A0A1X6NBW0"/>